<organism evidence="2 3">
    <name type="scientific">Sphaerobolus stellatus (strain SS14)</name>
    <dbReference type="NCBI Taxonomy" id="990650"/>
    <lineage>
        <taxon>Eukaryota</taxon>
        <taxon>Fungi</taxon>
        <taxon>Dikarya</taxon>
        <taxon>Basidiomycota</taxon>
        <taxon>Agaricomycotina</taxon>
        <taxon>Agaricomycetes</taxon>
        <taxon>Phallomycetidae</taxon>
        <taxon>Geastrales</taxon>
        <taxon>Sphaerobolaceae</taxon>
        <taxon>Sphaerobolus</taxon>
    </lineage>
</organism>
<protein>
    <recommendedName>
        <fullName evidence="1">DUF6535 domain-containing protein</fullName>
    </recommendedName>
</protein>
<accession>A0A0C9VK62</accession>
<dbReference type="HOGENOM" id="CLU_018688_3_0_1"/>
<evidence type="ECO:0000313" key="2">
    <source>
        <dbReference type="EMBL" id="KIJ37826.1"/>
    </source>
</evidence>
<dbReference type="InterPro" id="IPR045338">
    <property type="entry name" value="DUF6535"/>
</dbReference>
<evidence type="ECO:0000313" key="3">
    <source>
        <dbReference type="Proteomes" id="UP000054279"/>
    </source>
</evidence>
<feature type="non-terminal residue" evidence="2">
    <location>
        <position position="157"/>
    </location>
</feature>
<sequence length="157" mass="17139">MFTDYSQFGTIRRLIGLVKDVLATLHESESFSTPSRDPETRVWRSYEGVAKEHDEEFLEKHNTSLDSLLIFASLFSAVSSAFIVQAQSSLSPDPSDTTNELLMIVAHIINATIFPNQPLVLTPSTGPETSVVWAQAFGYASPSMSLLAAFGAVIGKQ</sequence>
<dbReference type="AlphaFoldDB" id="A0A0C9VK62"/>
<dbReference type="Pfam" id="PF20153">
    <property type="entry name" value="DUF6535"/>
    <property type="match status" value="1"/>
</dbReference>
<reference evidence="2 3" key="1">
    <citation type="submission" date="2014-06" db="EMBL/GenBank/DDBJ databases">
        <title>Evolutionary Origins and Diversification of the Mycorrhizal Mutualists.</title>
        <authorList>
            <consortium name="DOE Joint Genome Institute"/>
            <consortium name="Mycorrhizal Genomics Consortium"/>
            <person name="Kohler A."/>
            <person name="Kuo A."/>
            <person name="Nagy L.G."/>
            <person name="Floudas D."/>
            <person name="Copeland A."/>
            <person name="Barry K.W."/>
            <person name="Cichocki N."/>
            <person name="Veneault-Fourrey C."/>
            <person name="LaButti K."/>
            <person name="Lindquist E.A."/>
            <person name="Lipzen A."/>
            <person name="Lundell T."/>
            <person name="Morin E."/>
            <person name="Murat C."/>
            <person name="Riley R."/>
            <person name="Ohm R."/>
            <person name="Sun H."/>
            <person name="Tunlid A."/>
            <person name="Henrissat B."/>
            <person name="Grigoriev I.V."/>
            <person name="Hibbett D.S."/>
            <person name="Martin F."/>
        </authorList>
    </citation>
    <scope>NUCLEOTIDE SEQUENCE [LARGE SCALE GENOMIC DNA]</scope>
    <source>
        <strain evidence="2 3">SS14</strain>
    </source>
</reference>
<proteinExistence type="predicted"/>
<evidence type="ECO:0000259" key="1">
    <source>
        <dbReference type="Pfam" id="PF20153"/>
    </source>
</evidence>
<dbReference type="Proteomes" id="UP000054279">
    <property type="component" value="Unassembled WGS sequence"/>
</dbReference>
<gene>
    <name evidence="2" type="ORF">M422DRAFT_177491</name>
</gene>
<dbReference type="OrthoDB" id="3219854at2759"/>
<keyword evidence="3" id="KW-1185">Reference proteome</keyword>
<feature type="domain" description="DUF6535" evidence="1">
    <location>
        <begin position="43"/>
        <end position="157"/>
    </location>
</feature>
<dbReference type="EMBL" id="KN837166">
    <property type="protein sequence ID" value="KIJ37826.1"/>
    <property type="molecule type" value="Genomic_DNA"/>
</dbReference>
<name>A0A0C9VK62_SPHS4</name>